<evidence type="ECO:0000313" key="3">
    <source>
        <dbReference type="Proteomes" id="UP001229421"/>
    </source>
</evidence>
<proteinExistence type="predicted"/>
<dbReference type="GO" id="GO:0000981">
    <property type="term" value="F:DNA-binding transcription factor activity, RNA polymerase II-specific"/>
    <property type="evidence" value="ECO:0007669"/>
    <property type="project" value="InterPro"/>
</dbReference>
<sequence length="236" mass="27986">MVTNSWRRQKVSGTPDFILAKKLKLLKEEIRSWCKNKKEEERKEQIRLQLKVQEIDDKADHGTLTETEKLSRSEARKEIYDLEIKRKYDLKQKARIRWDVDGDENTSYFHGIINGNKKRNRINGLTINGEWNTDPRAVKNEIHDFFKFKFSDPMTNRPAFENSNIRRHGIEKKDHSLGHVLYNLDDMEDPKRMDFHEESKDSRQTPRRCEATIIQLDQLHELKTNGKLGELVQIAL</sequence>
<accession>A0AAD8KU51</accession>
<protein>
    <submittedName>
        <fullName evidence="2">Uncharacterized protein</fullName>
    </submittedName>
</protein>
<reference evidence="2" key="1">
    <citation type="journal article" date="2023" name="bioRxiv">
        <title>Improved chromosome-level genome assembly for marigold (Tagetes erecta).</title>
        <authorList>
            <person name="Jiang F."/>
            <person name="Yuan L."/>
            <person name="Wang S."/>
            <person name="Wang H."/>
            <person name="Xu D."/>
            <person name="Wang A."/>
            <person name="Fan W."/>
        </authorList>
    </citation>
    <scope>NUCLEOTIDE SEQUENCE</scope>
    <source>
        <strain evidence="2">WSJ</strain>
        <tissue evidence="2">Leaf</tissue>
    </source>
</reference>
<feature type="coiled-coil region" evidence="1">
    <location>
        <begin position="23"/>
        <end position="58"/>
    </location>
</feature>
<keyword evidence="1" id="KW-0175">Coiled coil</keyword>
<name>A0AAD8KU51_TARER</name>
<dbReference type="EMBL" id="JAUHHV010000004">
    <property type="protein sequence ID" value="KAK1427286.1"/>
    <property type="molecule type" value="Genomic_DNA"/>
</dbReference>
<dbReference type="PROSITE" id="PS00027">
    <property type="entry name" value="HOMEOBOX_1"/>
    <property type="match status" value="1"/>
</dbReference>
<dbReference type="InterPro" id="IPR017970">
    <property type="entry name" value="Homeobox_CS"/>
</dbReference>
<keyword evidence="3" id="KW-1185">Reference proteome</keyword>
<comment type="caution">
    <text evidence="2">The sequence shown here is derived from an EMBL/GenBank/DDBJ whole genome shotgun (WGS) entry which is preliminary data.</text>
</comment>
<organism evidence="2 3">
    <name type="scientific">Tagetes erecta</name>
    <name type="common">African marigold</name>
    <dbReference type="NCBI Taxonomy" id="13708"/>
    <lineage>
        <taxon>Eukaryota</taxon>
        <taxon>Viridiplantae</taxon>
        <taxon>Streptophyta</taxon>
        <taxon>Embryophyta</taxon>
        <taxon>Tracheophyta</taxon>
        <taxon>Spermatophyta</taxon>
        <taxon>Magnoliopsida</taxon>
        <taxon>eudicotyledons</taxon>
        <taxon>Gunneridae</taxon>
        <taxon>Pentapetalae</taxon>
        <taxon>asterids</taxon>
        <taxon>campanulids</taxon>
        <taxon>Asterales</taxon>
        <taxon>Asteraceae</taxon>
        <taxon>Asteroideae</taxon>
        <taxon>Heliantheae alliance</taxon>
        <taxon>Tageteae</taxon>
        <taxon>Tagetes</taxon>
    </lineage>
</organism>
<dbReference type="Proteomes" id="UP001229421">
    <property type="component" value="Unassembled WGS sequence"/>
</dbReference>
<evidence type="ECO:0000256" key="1">
    <source>
        <dbReference type="SAM" id="Coils"/>
    </source>
</evidence>
<evidence type="ECO:0000313" key="2">
    <source>
        <dbReference type="EMBL" id="KAK1427286.1"/>
    </source>
</evidence>
<gene>
    <name evidence="2" type="ORF">QVD17_15969</name>
</gene>
<dbReference type="AlphaFoldDB" id="A0AAD8KU51"/>